<gene>
    <name evidence="3" type="ORF">GCM10009020_11130</name>
</gene>
<protein>
    <recommendedName>
        <fullName evidence="2">DUF8052 domain-containing protein</fullName>
    </recommendedName>
</protein>
<name>A0AAV3T859_9EURY</name>
<evidence type="ECO:0000313" key="3">
    <source>
        <dbReference type="EMBL" id="GAA0667387.1"/>
    </source>
</evidence>
<dbReference type="EMBL" id="BAAADV010000001">
    <property type="protein sequence ID" value="GAA0667387.1"/>
    <property type="molecule type" value="Genomic_DNA"/>
</dbReference>
<keyword evidence="4" id="KW-1185">Reference proteome</keyword>
<proteinExistence type="predicted"/>
<evidence type="ECO:0000313" key="4">
    <source>
        <dbReference type="Proteomes" id="UP001500420"/>
    </source>
</evidence>
<sequence length="200" mass="23216">MAPSAVERPPPTTDSPPEWDDEYLDDAADRLAHNYDLARDVTIRDEPFELYGRMDMESRKHFLHPSISFAQHEVHEHLFVRRVDALYVAELEHLVDFCHDLADDWIEPDEEHYGTEFTVVLVPPVLTDDVRSFVEDFRDRTLIKFGYHGHYEINLVVTAPSDEELVASENADVRSAFATWESIERAEPGLLDLLKRRLQL</sequence>
<accession>A0AAV3T859</accession>
<dbReference type="Proteomes" id="UP001500420">
    <property type="component" value="Unassembled WGS sequence"/>
</dbReference>
<evidence type="ECO:0000256" key="1">
    <source>
        <dbReference type="SAM" id="MobiDB-lite"/>
    </source>
</evidence>
<dbReference type="AlphaFoldDB" id="A0AAV3T859"/>
<comment type="caution">
    <text evidence="3">The sequence shown here is derived from an EMBL/GenBank/DDBJ whole genome shotgun (WGS) entry which is preliminary data.</text>
</comment>
<dbReference type="RefSeq" id="WP_343772919.1">
    <property type="nucleotide sequence ID" value="NZ_BAAADV010000001.1"/>
</dbReference>
<feature type="domain" description="DUF8052" evidence="2">
    <location>
        <begin position="21"/>
        <end position="178"/>
    </location>
</feature>
<dbReference type="Pfam" id="PF26226">
    <property type="entry name" value="DUF8052"/>
    <property type="match status" value="1"/>
</dbReference>
<organism evidence="3 4">
    <name type="scientific">Natronoarchaeum mannanilyticum</name>
    <dbReference type="NCBI Taxonomy" id="926360"/>
    <lineage>
        <taxon>Archaea</taxon>
        <taxon>Methanobacteriati</taxon>
        <taxon>Methanobacteriota</taxon>
        <taxon>Stenosarchaea group</taxon>
        <taxon>Halobacteria</taxon>
        <taxon>Halobacteriales</taxon>
        <taxon>Natronoarchaeaceae</taxon>
    </lineage>
</organism>
<reference evidence="3 4" key="1">
    <citation type="journal article" date="2019" name="Int. J. Syst. Evol. Microbiol.">
        <title>The Global Catalogue of Microorganisms (GCM) 10K type strain sequencing project: providing services to taxonomists for standard genome sequencing and annotation.</title>
        <authorList>
            <consortium name="The Broad Institute Genomics Platform"/>
            <consortium name="The Broad Institute Genome Sequencing Center for Infectious Disease"/>
            <person name="Wu L."/>
            <person name="Ma J."/>
        </authorList>
    </citation>
    <scope>NUCLEOTIDE SEQUENCE [LARGE SCALE GENOMIC DNA]</scope>
    <source>
        <strain evidence="3 4">JCM 16328</strain>
    </source>
</reference>
<dbReference type="InterPro" id="IPR058365">
    <property type="entry name" value="DUF8052"/>
</dbReference>
<feature type="region of interest" description="Disordered" evidence="1">
    <location>
        <begin position="1"/>
        <end position="22"/>
    </location>
</feature>
<evidence type="ECO:0000259" key="2">
    <source>
        <dbReference type="Pfam" id="PF26226"/>
    </source>
</evidence>